<comment type="caution">
    <text evidence="2">The sequence shown here is derived from an EMBL/GenBank/DDBJ whole genome shotgun (WGS) entry which is preliminary data.</text>
</comment>
<dbReference type="OrthoDB" id="2941166at2"/>
<protein>
    <submittedName>
        <fullName evidence="2">DUF4083 domain-containing protein</fullName>
    </submittedName>
</protein>
<evidence type="ECO:0000313" key="2">
    <source>
        <dbReference type="EMBL" id="RSD28873.1"/>
    </source>
</evidence>
<gene>
    <name evidence="2" type="ORF">EJA10_03260</name>
</gene>
<evidence type="ECO:0000256" key="1">
    <source>
        <dbReference type="SAM" id="Phobius"/>
    </source>
</evidence>
<proteinExistence type="predicted"/>
<name>A0A3R9F4J8_9BACI</name>
<dbReference type="Pfam" id="PF13314">
    <property type="entry name" value="DUF4083"/>
    <property type="match status" value="1"/>
</dbReference>
<dbReference type="Proteomes" id="UP000279911">
    <property type="component" value="Unassembled WGS sequence"/>
</dbReference>
<keyword evidence="1" id="KW-0472">Membrane</keyword>
<keyword evidence="1" id="KW-0812">Transmembrane</keyword>
<keyword evidence="1" id="KW-1133">Transmembrane helix</keyword>
<dbReference type="AlphaFoldDB" id="A0A3R9F4J8"/>
<sequence>MNIGDIIFQLFTLLIPFSLIAAIIYFVRSSKKRKEQLDRIEEKLDRAARQQPKE</sequence>
<organism evidence="2 3">
    <name type="scientific">Mesobacillus subterraneus</name>
    <dbReference type="NCBI Taxonomy" id="285983"/>
    <lineage>
        <taxon>Bacteria</taxon>
        <taxon>Bacillati</taxon>
        <taxon>Bacillota</taxon>
        <taxon>Bacilli</taxon>
        <taxon>Bacillales</taxon>
        <taxon>Bacillaceae</taxon>
        <taxon>Mesobacillus</taxon>
    </lineage>
</organism>
<dbReference type="InterPro" id="IPR025143">
    <property type="entry name" value="DUF4083"/>
</dbReference>
<accession>A0A3R9F4J8</accession>
<evidence type="ECO:0000313" key="3">
    <source>
        <dbReference type="Proteomes" id="UP000279911"/>
    </source>
</evidence>
<dbReference type="EMBL" id="RSFW01000006">
    <property type="protein sequence ID" value="RSD28873.1"/>
    <property type="molecule type" value="Genomic_DNA"/>
</dbReference>
<feature type="transmembrane region" description="Helical" evidence="1">
    <location>
        <begin position="6"/>
        <end position="27"/>
    </location>
</feature>
<reference evidence="3" key="1">
    <citation type="submission" date="2018-12" db="EMBL/GenBank/DDBJ databases">
        <title>Bacillus chawlae sp. nov., Bacillus glennii sp. nov., and Bacillus saganii sp. nov. Isolated from the Vehicle Assembly Building at Kennedy Space Center where the Viking Spacecraft were Assembled.</title>
        <authorList>
            <person name="Seuylemezian A."/>
            <person name="Vaishampayan P."/>
        </authorList>
    </citation>
    <scope>NUCLEOTIDE SEQUENCE [LARGE SCALE GENOMIC DNA]</scope>
    <source>
        <strain evidence="3">DSM 13966</strain>
    </source>
</reference>